<keyword evidence="3" id="KW-1185">Reference proteome</keyword>
<dbReference type="EMBL" id="VUMV01000005">
    <property type="protein sequence ID" value="MST82349.1"/>
    <property type="molecule type" value="Genomic_DNA"/>
</dbReference>
<comment type="caution">
    <text evidence="2">The sequence shown here is derived from an EMBL/GenBank/DDBJ whole genome shotgun (WGS) entry which is preliminary data.</text>
</comment>
<sequence length="644" mass="73587">MLISALCDYYTVLSENHKLKEAGYADCDISYFILLTSDGRLAGFRDNRIERTIKDKKGKEKIILVPQAVSLPERPRSTTISANFVEVRPGYIFGLEYQTDKSTGREYLSTETEGRTDKQKERLKLQHQSFCEEVLRDFGSMSSPLAKAYVQFARKWNPEAETENQVLLGIKSDLNKVKFAFCLEGHPELLLQDDEEVKEKWRELSRKTDEEPEKKAYICQCSVTGEKLPVAEVHDSMVSGSGVGIRNAGINPSLVNFKPESFLSYNHRQGENACISAKAMKQYTRALNFLLKSPSNHCYMDGQTMIYWSVDGNPANDFFMGCIFEEQSEQYEEGELESALSQLMKDALNGTATSYKFKDIEQRITTGSEYYIVGLAPNASRIQVKFICRQKFGKLLHNIARFQSEMQIQEAGKPVAFWRVKKELVSPASTHPEDDDTPFDSVLQAIFNGTDYPSWCLKRMVTRVRKDSDKENNKFIRLNRVRAGFIKACLIRHTKEEISMSYDSGSRNPAYVSGAIFAILQMIQEEASSPVKTTEKETDKYAKTEEGAEGRPAKLNRTIKDAYFSMAVSNPAAVMPRLIKLSNFHLKKLRRDHPEYVKRYESALADAMEKLDGAFPRTLDLYDQGRFILGYYQRYNAFFKKKEK</sequence>
<feature type="region of interest" description="Disordered" evidence="1">
    <location>
        <begin position="529"/>
        <end position="549"/>
    </location>
</feature>
<dbReference type="AlphaFoldDB" id="A0A7X2P8S9"/>
<dbReference type="NCBIfam" id="TIGR01863">
    <property type="entry name" value="cas_Csd1"/>
    <property type="match status" value="1"/>
</dbReference>
<evidence type="ECO:0000313" key="2">
    <source>
        <dbReference type="EMBL" id="MST82349.1"/>
    </source>
</evidence>
<dbReference type="InterPro" id="IPR010144">
    <property type="entry name" value="CRISPR-assoc_prot_Csd1-typ"/>
</dbReference>
<evidence type="ECO:0000313" key="3">
    <source>
        <dbReference type="Proteomes" id="UP000466864"/>
    </source>
</evidence>
<dbReference type="RefSeq" id="WP_154458251.1">
    <property type="nucleotide sequence ID" value="NZ_VUMV01000005.1"/>
</dbReference>
<organism evidence="2 3">
    <name type="scientific">Bilifractor porci</name>
    <dbReference type="NCBI Taxonomy" id="2606636"/>
    <lineage>
        <taxon>Bacteria</taxon>
        <taxon>Bacillati</taxon>
        <taxon>Bacillota</taxon>
        <taxon>Clostridia</taxon>
        <taxon>Lachnospirales</taxon>
        <taxon>Lachnospiraceae</taxon>
        <taxon>Bilifractor</taxon>
    </lineage>
</organism>
<name>A0A7X2P8S9_9FIRM</name>
<feature type="compositionally biased region" description="Basic and acidic residues" evidence="1">
    <location>
        <begin position="533"/>
        <end position="549"/>
    </location>
</feature>
<evidence type="ECO:0000256" key="1">
    <source>
        <dbReference type="SAM" id="MobiDB-lite"/>
    </source>
</evidence>
<reference evidence="2 3" key="1">
    <citation type="submission" date="2019-08" db="EMBL/GenBank/DDBJ databases">
        <title>In-depth cultivation of the pig gut microbiome towards novel bacterial diversity and tailored functional studies.</title>
        <authorList>
            <person name="Wylensek D."/>
            <person name="Hitch T.C.A."/>
            <person name="Clavel T."/>
        </authorList>
    </citation>
    <scope>NUCLEOTIDE SEQUENCE [LARGE SCALE GENOMIC DNA]</scope>
    <source>
        <strain evidence="2 3">Oil+RF-744-WCA-WT-13</strain>
    </source>
</reference>
<proteinExistence type="predicted"/>
<dbReference type="Pfam" id="PF09709">
    <property type="entry name" value="Cas_Csd1"/>
    <property type="match status" value="1"/>
</dbReference>
<accession>A0A7X2P8S9</accession>
<protein>
    <submittedName>
        <fullName evidence="2">Type I-C CRISPR-associated protein Cas8c/Csd1</fullName>
    </submittedName>
</protein>
<dbReference type="Proteomes" id="UP000466864">
    <property type="component" value="Unassembled WGS sequence"/>
</dbReference>
<gene>
    <name evidence="2" type="primary">cas8c</name>
    <name evidence="2" type="ORF">FYJ60_08480</name>
</gene>